<name>A0AAD7YLB2_MYTSE</name>
<dbReference type="GO" id="GO:0004252">
    <property type="term" value="F:serine-type endopeptidase activity"/>
    <property type="evidence" value="ECO:0007669"/>
    <property type="project" value="InterPro"/>
</dbReference>
<gene>
    <name evidence="8" type="ORF">PYW07_016469</name>
</gene>
<dbReference type="Proteomes" id="UP001231518">
    <property type="component" value="Chromosome 8"/>
</dbReference>
<evidence type="ECO:0000256" key="1">
    <source>
        <dbReference type="ARBA" id="ARBA00007664"/>
    </source>
</evidence>
<dbReference type="InterPro" id="IPR050430">
    <property type="entry name" value="Peptidase_S1"/>
</dbReference>
<dbReference type="AlphaFoldDB" id="A0AAD7YLB2"/>
<feature type="signal peptide" evidence="6">
    <location>
        <begin position="1"/>
        <end position="18"/>
    </location>
</feature>
<keyword evidence="6" id="KW-0732">Signal</keyword>
<proteinExistence type="inferred from homology"/>
<keyword evidence="4" id="KW-0720">Serine protease</keyword>
<dbReference type="InterPro" id="IPR001314">
    <property type="entry name" value="Peptidase_S1A"/>
</dbReference>
<feature type="chain" id="PRO_5042187226" description="Peptidase S1 domain-containing protein" evidence="6">
    <location>
        <begin position="19"/>
        <end position="289"/>
    </location>
</feature>
<dbReference type="EMBL" id="JARGEI010000015">
    <property type="protein sequence ID" value="KAJ8718913.1"/>
    <property type="molecule type" value="Genomic_DNA"/>
</dbReference>
<dbReference type="InterPro" id="IPR018114">
    <property type="entry name" value="TRYPSIN_HIS"/>
</dbReference>
<dbReference type="Pfam" id="PF00089">
    <property type="entry name" value="Trypsin"/>
    <property type="match status" value="1"/>
</dbReference>
<dbReference type="GO" id="GO:0006508">
    <property type="term" value="P:proteolysis"/>
    <property type="evidence" value="ECO:0007669"/>
    <property type="project" value="UniProtKB-KW"/>
</dbReference>
<keyword evidence="3" id="KW-0378">Hydrolase</keyword>
<dbReference type="PANTHER" id="PTHR24276">
    <property type="entry name" value="POLYSERASE-RELATED"/>
    <property type="match status" value="1"/>
</dbReference>
<evidence type="ECO:0000313" key="9">
    <source>
        <dbReference type="Proteomes" id="UP001231518"/>
    </source>
</evidence>
<keyword evidence="5" id="KW-1015">Disulfide bond</keyword>
<dbReference type="PRINTS" id="PR00722">
    <property type="entry name" value="CHYMOTRYPSIN"/>
</dbReference>
<evidence type="ECO:0000256" key="5">
    <source>
        <dbReference type="ARBA" id="ARBA00023157"/>
    </source>
</evidence>
<dbReference type="InterPro" id="IPR009003">
    <property type="entry name" value="Peptidase_S1_PA"/>
</dbReference>
<dbReference type="PROSITE" id="PS50240">
    <property type="entry name" value="TRYPSIN_DOM"/>
    <property type="match status" value="1"/>
</dbReference>
<dbReference type="PANTHER" id="PTHR24276:SF91">
    <property type="entry name" value="AT26814P-RELATED"/>
    <property type="match status" value="1"/>
</dbReference>
<sequence length="289" mass="30790">MFSSRLIVCSALAVLAVAAPGGNDIQQIVKASNVPTKADAVSSDNSAVPTISAPVPKPVNERFPHAVLFGGTCGGTIISPTWVLTAGHCTLFSNGRYVLAGTNNTDNDTGVYRRVKKLVIHPLFSVGPYWLDADEFNIKQVAARWDFLLAELKDPLPLDGKTMVAATLDDQPSLPEGLKVGYGGYGTDHFGGTMRSEMHGMELAVQSNDVCSTLEQYNSQDMLCVKGTPPRFDSACNGDSGSGLVDETGRIVGVASWVENDAHSCSNGALVVFSRVASVRDWIRQVTKV</sequence>
<keyword evidence="2" id="KW-0645">Protease</keyword>
<dbReference type="InterPro" id="IPR043504">
    <property type="entry name" value="Peptidase_S1_PA_chymotrypsin"/>
</dbReference>
<dbReference type="InterPro" id="IPR001254">
    <property type="entry name" value="Trypsin_dom"/>
</dbReference>
<keyword evidence="9" id="KW-1185">Reference proteome</keyword>
<dbReference type="SUPFAM" id="SSF50494">
    <property type="entry name" value="Trypsin-like serine proteases"/>
    <property type="match status" value="1"/>
</dbReference>
<feature type="domain" description="Peptidase S1" evidence="7">
    <location>
        <begin position="19"/>
        <end position="288"/>
    </location>
</feature>
<dbReference type="PROSITE" id="PS00134">
    <property type="entry name" value="TRYPSIN_HIS"/>
    <property type="match status" value="1"/>
</dbReference>
<protein>
    <recommendedName>
        <fullName evidence="7">Peptidase S1 domain-containing protein</fullName>
    </recommendedName>
</protein>
<comment type="caution">
    <text evidence="8">The sequence shown here is derived from an EMBL/GenBank/DDBJ whole genome shotgun (WGS) entry which is preliminary data.</text>
</comment>
<evidence type="ECO:0000256" key="4">
    <source>
        <dbReference type="ARBA" id="ARBA00022825"/>
    </source>
</evidence>
<evidence type="ECO:0000313" key="8">
    <source>
        <dbReference type="EMBL" id="KAJ8718913.1"/>
    </source>
</evidence>
<comment type="similarity">
    <text evidence="1">Belongs to the peptidase S1 family.</text>
</comment>
<accession>A0AAD7YLB2</accession>
<organism evidence="8 9">
    <name type="scientific">Mythimna separata</name>
    <name type="common">Oriental armyworm</name>
    <name type="synonym">Pseudaletia separata</name>
    <dbReference type="NCBI Taxonomy" id="271217"/>
    <lineage>
        <taxon>Eukaryota</taxon>
        <taxon>Metazoa</taxon>
        <taxon>Ecdysozoa</taxon>
        <taxon>Arthropoda</taxon>
        <taxon>Hexapoda</taxon>
        <taxon>Insecta</taxon>
        <taxon>Pterygota</taxon>
        <taxon>Neoptera</taxon>
        <taxon>Endopterygota</taxon>
        <taxon>Lepidoptera</taxon>
        <taxon>Glossata</taxon>
        <taxon>Ditrysia</taxon>
        <taxon>Noctuoidea</taxon>
        <taxon>Noctuidae</taxon>
        <taxon>Noctuinae</taxon>
        <taxon>Hadenini</taxon>
        <taxon>Mythimna</taxon>
    </lineage>
</organism>
<reference evidence="8" key="1">
    <citation type="submission" date="2023-03" db="EMBL/GenBank/DDBJ databases">
        <title>Chromosome-level genomes of two armyworms, Mythimna separata and Mythimna loreyi, provide insights into the biosynthesis and reception of sex pheromones.</title>
        <authorList>
            <person name="Zhao H."/>
        </authorList>
    </citation>
    <scope>NUCLEOTIDE SEQUENCE</scope>
    <source>
        <strain evidence="8">BeijingLab</strain>
        <tissue evidence="8">Pupa</tissue>
    </source>
</reference>
<evidence type="ECO:0000259" key="7">
    <source>
        <dbReference type="PROSITE" id="PS50240"/>
    </source>
</evidence>
<evidence type="ECO:0000256" key="2">
    <source>
        <dbReference type="ARBA" id="ARBA00022670"/>
    </source>
</evidence>
<dbReference type="Gene3D" id="2.40.10.10">
    <property type="entry name" value="Trypsin-like serine proteases"/>
    <property type="match status" value="1"/>
</dbReference>
<evidence type="ECO:0000256" key="6">
    <source>
        <dbReference type="SAM" id="SignalP"/>
    </source>
</evidence>
<evidence type="ECO:0000256" key="3">
    <source>
        <dbReference type="ARBA" id="ARBA00022801"/>
    </source>
</evidence>
<dbReference type="SMART" id="SM00020">
    <property type="entry name" value="Tryp_SPc"/>
    <property type="match status" value="1"/>
</dbReference>